<feature type="signal peptide" evidence="2">
    <location>
        <begin position="1"/>
        <end position="27"/>
    </location>
</feature>
<dbReference type="AlphaFoldDB" id="U3GYS1"/>
<dbReference type="STRING" id="1348662.CARG_09210"/>
<proteinExistence type="predicted"/>
<keyword evidence="5" id="KW-1185">Reference proteome</keyword>
<dbReference type="PATRIC" id="fig|1348662.3.peg.1818"/>
<feature type="domain" description="DUF732" evidence="3">
    <location>
        <begin position="112"/>
        <end position="187"/>
    </location>
</feature>
<evidence type="ECO:0000259" key="3">
    <source>
        <dbReference type="Pfam" id="PF05305"/>
    </source>
</evidence>
<name>U3GYS1_9CORY</name>
<evidence type="ECO:0000313" key="5">
    <source>
        <dbReference type="Proteomes" id="UP000016943"/>
    </source>
</evidence>
<gene>
    <name evidence="4" type="ORF">CARG_09210</name>
</gene>
<evidence type="ECO:0000256" key="2">
    <source>
        <dbReference type="SAM" id="SignalP"/>
    </source>
</evidence>
<dbReference type="OrthoDB" id="4427769at2"/>
<feature type="compositionally biased region" description="Basic and acidic residues" evidence="1">
    <location>
        <begin position="50"/>
        <end position="78"/>
    </location>
</feature>
<keyword evidence="2" id="KW-0732">Signal</keyword>
<feature type="compositionally biased region" description="Low complexity" evidence="1">
    <location>
        <begin position="30"/>
        <end position="49"/>
    </location>
</feature>
<dbReference type="HOGENOM" id="CLU_124343_0_0_11"/>
<protein>
    <recommendedName>
        <fullName evidence="3">DUF732 domain-containing protein</fullName>
    </recommendedName>
</protein>
<dbReference type="GeneID" id="78250570"/>
<evidence type="ECO:0000256" key="1">
    <source>
        <dbReference type="SAM" id="MobiDB-lite"/>
    </source>
</evidence>
<sequence length="187" mass="19172">MRAPKQLVRKSAGLALAGVLLAGGLVACGSATSSSDDADPAAASSSSLARADKDASEQKSGDKSQDSKAGDSAKKDHNGGAAKPAQGGAAVNDQPAEEISEVPSFKDDYSDKDHAYLDDLKDKGIDPKGIEAQLIGTASEVCRAKDAGEESFLVEPIAGQLVELGHTDLSLEDARTVITQAAQRAYC</sequence>
<dbReference type="RefSeq" id="WP_021012334.1">
    <property type="nucleotide sequence ID" value="NC_022198.1"/>
</dbReference>
<dbReference type="eggNOG" id="ENOG50329FH">
    <property type="taxonomic scope" value="Bacteria"/>
</dbReference>
<evidence type="ECO:0000313" key="4">
    <source>
        <dbReference type="EMBL" id="AGU15938.1"/>
    </source>
</evidence>
<dbReference type="KEGG" id="caz:CARG_09210"/>
<dbReference type="PROSITE" id="PS51257">
    <property type="entry name" value="PROKAR_LIPOPROTEIN"/>
    <property type="match status" value="1"/>
</dbReference>
<dbReference type="EMBL" id="CP006365">
    <property type="protein sequence ID" value="AGU15938.1"/>
    <property type="molecule type" value="Genomic_DNA"/>
</dbReference>
<reference evidence="4 5" key="1">
    <citation type="journal article" date="2013" name="Genome Announc.">
        <title>Whole-Genome Sequence of the Clinical Strain Corynebacterium argentoratense DSM 44202, Isolated from a Human Throat Specimen.</title>
        <authorList>
            <person name="Bomholt C."/>
            <person name="Glaub A."/>
            <person name="Gravermann K."/>
            <person name="Albersmeier A."/>
            <person name="Brinkrolf K."/>
            <person name="Ruckert C."/>
            <person name="Tauch A."/>
        </authorList>
    </citation>
    <scope>NUCLEOTIDE SEQUENCE [LARGE SCALE GENOMIC DNA]</scope>
    <source>
        <strain evidence="4">DSM 44202</strain>
    </source>
</reference>
<organism evidence="4 5">
    <name type="scientific">Corynebacterium argentoratense DSM 44202</name>
    <dbReference type="NCBI Taxonomy" id="1348662"/>
    <lineage>
        <taxon>Bacteria</taxon>
        <taxon>Bacillati</taxon>
        <taxon>Actinomycetota</taxon>
        <taxon>Actinomycetes</taxon>
        <taxon>Mycobacteriales</taxon>
        <taxon>Corynebacteriaceae</taxon>
        <taxon>Corynebacterium</taxon>
    </lineage>
</organism>
<accession>U3GYS1</accession>
<feature type="chain" id="PRO_5039638949" description="DUF732 domain-containing protein" evidence="2">
    <location>
        <begin position="28"/>
        <end position="187"/>
    </location>
</feature>
<dbReference type="Pfam" id="PF05305">
    <property type="entry name" value="DUF732"/>
    <property type="match status" value="1"/>
</dbReference>
<feature type="compositionally biased region" description="Basic and acidic residues" evidence="1">
    <location>
        <begin position="104"/>
        <end position="113"/>
    </location>
</feature>
<dbReference type="Proteomes" id="UP000016943">
    <property type="component" value="Chromosome"/>
</dbReference>
<feature type="compositionally biased region" description="Low complexity" evidence="1">
    <location>
        <begin position="79"/>
        <end position="90"/>
    </location>
</feature>
<feature type="region of interest" description="Disordered" evidence="1">
    <location>
        <begin position="30"/>
        <end position="113"/>
    </location>
</feature>
<dbReference type="InterPro" id="IPR007969">
    <property type="entry name" value="DUF732"/>
</dbReference>